<reference evidence="1 2" key="1">
    <citation type="journal article" date="2014" name="Curr. Microbiol.">
        <title>Spirosoma radiotolerans sp. nov., a gamma-radiation-resistant bacterium isolated from gamma ray-irradiated soil.</title>
        <authorList>
            <person name="Lee J.J."/>
            <person name="Srinivasan S."/>
            <person name="Lim S."/>
            <person name="Joe M."/>
            <person name="Im S."/>
            <person name="Bae S.I."/>
            <person name="Park K.R."/>
            <person name="Han J.H."/>
            <person name="Park S.H."/>
            <person name="Joo B.M."/>
            <person name="Park S.J."/>
            <person name="Kim M.K."/>
        </authorList>
    </citation>
    <scope>NUCLEOTIDE SEQUENCE [LARGE SCALE GENOMIC DNA]</scope>
    <source>
        <strain evidence="1 2">DG5A</strain>
    </source>
</reference>
<dbReference type="STRING" id="1379870.SD10_09215"/>
<dbReference type="HOGENOM" id="CLU_2481741_0_0_10"/>
<evidence type="ECO:0000313" key="1">
    <source>
        <dbReference type="EMBL" id="AKD55060.1"/>
    </source>
</evidence>
<proteinExistence type="predicted"/>
<evidence type="ECO:0000313" key="2">
    <source>
        <dbReference type="Proteomes" id="UP000033054"/>
    </source>
</evidence>
<gene>
    <name evidence="1" type="ORF">SD10_09215</name>
</gene>
<dbReference type="KEGG" id="srd:SD10_09215"/>
<organism evidence="1 2">
    <name type="scientific">Spirosoma radiotolerans</name>
    <dbReference type="NCBI Taxonomy" id="1379870"/>
    <lineage>
        <taxon>Bacteria</taxon>
        <taxon>Pseudomonadati</taxon>
        <taxon>Bacteroidota</taxon>
        <taxon>Cytophagia</taxon>
        <taxon>Cytophagales</taxon>
        <taxon>Cytophagaceae</taxon>
        <taxon>Spirosoma</taxon>
    </lineage>
</organism>
<protein>
    <submittedName>
        <fullName evidence="1">Uncharacterized protein</fullName>
    </submittedName>
</protein>
<dbReference type="RefSeq" id="WP_046573540.1">
    <property type="nucleotide sequence ID" value="NZ_CP010429.1"/>
</dbReference>
<dbReference type="PATRIC" id="fig|1379870.5.peg.2007"/>
<dbReference type="Proteomes" id="UP000033054">
    <property type="component" value="Chromosome"/>
</dbReference>
<keyword evidence="2" id="KW-1185">Reference proteome</keyword>
<dbReference type="EMBL" id="CP010429">
    <property type="protein sequence ID" value="AKD55060.1"/>
    <property type="molecule type" value="Genomic_DNA"/>
</dbReference>
<name>A0A0E3ZUA5_9BACT</name>
<sequence>MKKPATIKYAEGDIKLLSGKIRASTYMKEVQAVLNRRGIVKSDNYVSQVVTGQFYYEPVWDAVVEVLNARKIEKQVRSALVAQAVVD</sequence>
<accession>A0A0E3ZUA5</accession>
<dbReference type="AlphaFoldDB" id="A0A0E3ZUA5"/>